<reference evidence="5" key="1">
    <citation type="journal article" date="2021" name="PeerJ">
        <title>Extensive microbial diversity within the chicken gut microbiome revealed by metagenomics and culture.</title>
        <authorList>
            <person name="Gilroy R."/>
            <person name="Ravi A."/>
            <person name="Getino M."/>
            <person name="Pursley I."/>
            <person name="Horton D.L."/>
            <person name="Alikhan N.F."/>
            <person name="Baker D."/>
            <person name="Gharbi K."/>
            <person name="Hall N."/>
            <person name="Watson M."/>
            <person name="Adriaenssens E.M."/>
            <person name="Foster-Nyarko E."/>
            <person name="Jarju S."/>
            <person name="Secka A."/>
            <person name="Antonio M."/>
            <person name="Oren A."/>
            <person name="Chaudhuri R.R."/>
            <person name="La Ragione R."/>
            <person name="Hildebrand F."/>
            <person name="Pallen M.J."/>
        </authorList>
    </citation>
    <scope>NUCLEOTIDE SEQUENCE</scope>
    <source>
        <strain evidence="5">ChiHjej8B7-25341</strain>
    </source>
</reference>
<evidence type="ECO:0000256" key="2">
    <source>
        <dbReference type="SAM" id="MobiDB-lite"/>
    </source>
</evidence>
<dbReference type="PANTHER" id="PTHR34135">
    <property type="entry name" value="LYSOZYME"/>
    <property type="match status" value="1"/>
</dbReference>
<feature type="compositionally biased region" description="Gly residues" evidence="2">
    <location>
        <begin position="470"/>
        <end position="479"/>
    </location>
</feature>
<evidence type="ECO:0000256" key="3">
    <source>
        <dbReference type="SAM" id="Phobius"/>
    </source>
</evidence>
<feature type="domain" description="SH3b" evidence="4">
    <location>
        <begin position="403"/>
        <end position="468"/>
    </location>
</feature>
<protein>
    <recommendedName>
        <fullName evidence="4">SH3b domain-containing protein</fullName>
    </recommendedName>
</protein>
<feature type="region of interest" description="Disordered" evidence="2">
    <location>
        <begin position="57"/>
        <end position="121"/>
    </location>
</feature>
<dbReference type="EMBL" id="DWUW01000152">
    <property type="protein sequence ID" value="HJD31351.1"/>
    <property type="molecule type" value="Genomic_DNA"/>
</dbReference>
<dbReference type="Proteomes" id="UP000823851">
    <property type="component" value="Unassembled WGS sequence"/>
</dbReference>
<reference evidence="5" key="2">
    <citation type="submission" date="2021-04" db="EMBL/GenBank/DDBJ databases">
        <authorList>
            <person name="Gilroy R."/>
        </authorList>
    </citation>
    <scope>NUCLEOTIDE SEQUENCE</scope>
    <source>
        <strain evidence="5">ChiHjej8B7-25341</strain>
    </source>
</reference>
<proteinExistence type="inferred from homology"/>
<accession>A0A9D2R1W4</accession>
<sequence>MTKRRRHGRHRRRRTDWVRGVVPIAAAVLLVAVTALVVAALRGWGGNTDALSGKITAAQDSEKVQQGGAPQAGSGTRPADARPEEGVAGAALEGASAEAESGQETAASDEAEGAEEEDGTVHSAVAAEVGSMEDEEDPQGGAAAGTGGGASVDLDAAAKAEGETDEATLGIDVSKYQGNIDWEQVAQSGVEFAMVRVGYRTKATGIIYEDPGARYNLQEAAKNGILVGAYFFSSAVTEEEAREEAAWTAAFISRYPITYPVAYNCEDFQSEDSRQYGLGVETRTKIACAFLDTVAAAGYTPMFYASRNEMEGNAQWNMDTLGLRYRVWVSQYPEKPWPETPASTYSGTHAMWQYTSQGAVAGIRGSVDVNLAYFGYSQAAQAKDQTPAEEVAANPELGITFTEVDETVTAKELTNLRTLPTTLDSEVVYQLPNGETVQRTGIGSNGWDRVIYNGQKLYAVHNFLTTDLGGEGGQAGTGESGSAADNGQAGTPETGGPEESASQGEEAGSGSGEASPDSGSAPETGPAGAQADDGTSESAGMTFRDVSEAVTARDQVNLRDQPSTVTGNVVGSLSYGQAVVRTGISDTGWSRLEVDGQVVYASSRLLATSMDYKEQEKITDENPEAGMHFTTASGAMKAKGGQTNLRTLPTTNAPSQVVAQLTGDATAERIAEDKDRGWTKLIYNGQTVYAVSSYLIPAG</sequence>
<comment type="caution">
    <text evidence="5">The sequence shown here is derived from an EMBL/GenBank/DDBJ whole genome shotgun (WGS) entry which is preliminary data.</text>
</comment>
<feature type="region of interest" description="Disordered" evidence="2">
    <location>
        <begin position="130"/>
        <end position="149"/>
    </location>
</feature>
<dbReference type="GO" id="GO:0016998">
    <property type="term" value="P:cell wall macromolecule catabolic process"/>
    <property type="evidence" value="ECO:0007669"/>
    <property type="project" value="InterPro"/>
</dbReference>
<keyword evidence="3" id="KW-0812">Transmembrane</keyword>
<dbReference type="GO" id="GO:0003796">
    <property type="term" value="F:lysozyme activity"/>
    <property type="evidence" value="ECO:0007669"/>
    <property type="project" value="InterPro"/>
</dbReference>
<dbReference type="GO" id="GO:0016052">
    <property type="term" value="P:carbohydrate catabolic process"/>
    <property type="evidence" value="ECO:0007669"/>
    <property type="project" value="TreeGrafter"/>
</dbReference>
<dbReference type="SUPFAM" id="SSF51445">
    <property type="entry name" value="(Trans)glycosidases"/>
    <property type="match status" value="1"/>
</dbReference>
<name>A0A9D2R1W4_9FIRM</name>
<feature type="compositionally biased region" description="Low complexity" evidence="2">
    <location>
        <begin position="86"/>
        <end position="106"/>
    </location>
</feature>
<keyword evidence="3" id="KW-1133">Transmembrane helix</keyword>
<dbReference type="PROSITE" id="PS51781">
    <property type="entry name" value="SH3B"/>
    <property type="match status" value="1"/>
</dbReference>
<comment type="similarity">
    <text evidence="1">Belongs to the glycosyl hydrolase 25 family.</text>
</comment>
<dbReference type="InterPro" id="IPR002053">
    <property type="entry name" value="Glyco_hydro_25"/>
</dbReference>
<feature type="compositionally biased region" description="Acidic residues" evidence="2">
    <location>
        <begin position="107"/>
        <end position="118"/>
    </location>
</feature>
<organism evidence="5 6">
    <name type="scientific">Candidatus Eisenbergiella stercorigallinarum</name>
    <dbReference type="NCBI Taxonomy" id="2838557"/>
    <lineage>
        <taxon>Bacteria</taxon>
        <taxon>Bacillati</taxon>
        <taxon>Bacillota</taxon>
        <taxon>Clostridia</taxon>
        <taxon>Lachnospirales</taxon>
        <taxon>Lachnospiraceae</taxon>
        <taxon>Eisenbergiella</taxon>
    </lineage>
</organism>
<feature type="region of interest" description="Disordered" evidence="2">
    <location>
        <begin position="470"/>
        <end position="539"/>
    </location>
</feature>
<dbReference type="Gene3D" id="3.20.20.80">
    <property type="entry name" value="Glycosidases"/>
    <property type="match status" value="1"/>
</dbReference>
<evidence type="ECO:0000313" key="6">
    <source>
        <dbReference type="Proteomes" id="UP000823851"/>
    </source>
</evidence>
<feature type="transmembrane region" description="Helical" evidence="3">
    <location>
        <begin position="21"/>
        <end position="44"/>
    </location>
</feature>
<dbReference type="AlphaFoldDB" id="A0A9D2R1W4"/>
<dbReference type="GO" id="GO:0009253">
    <property type="term" value="P:peptidoglycan catabolic process"/>
    <property type="evidence" value="ECO:0007669"/>
    <property type="project" value="InterPro"/>
</dbReference>
<dbReference type="Pfam" id="PF01183">
    <property type="entry name" value="Glyco_hydro_25"/>
    <property type="match status" value="1"/>
</dbReference>
<dbReference type="Gene3D" id="2.30.30.40">
    <property type="entry name" value="SH3 Domains"/>
    <property type="match status" value="3"/>
</dbReference>
<dbReference type="InterPro" id="IPR003646">
    <property type="entry name" value="SH3-like_bac-type"/>
</dbReference>
<dbReference type="InterPro" id="IPR017853">
    <property type="entry name" value="GH"/>
</dbReference>
<keyword evidence="3" id="KW-0472">Membrane</keyword>
<dbReference type="PANTHER" id="PTHR34135:SF2">
    <property type="entry name" value="LYSOZYME"/>
    <property type="match status" value="1"/>
</dbReference>
<gene>
    <name evidence="5" type="ORF">H9912_05350</name>
</gene>
<dbReference type="PROSITE" id="PS51904">
    <property type="entry name" value="GLYCOSYL_HYDROL_F25_2"/>
    <property type="match status" value="1"/>
</dbReference>
<dbReference type="SMART" id="SM00287">
    <property type="entry name" value="SH3b"/>
    <property type="match status" value="3"/>
</dbReference>
<evidence type="ECO:0000256" key="1">
    <source>
        <dbReference type="ARBA" id="ARBA00010646"/>
    </source>
</evidence>
<dbReference type="CDD" id="cd06414">
    <property type="entry name" value="GH25_LytC-like"/>
    <property type="match status" value="1"/>
</dbReference>
<evidence type="ECO:0000313" key="5">
    <source>
        <dbReference type="EMBL" id="HJD31351.1"/>
    </source>
</evidence>
<feature type="compositionally biased region" description="Low complexity" evidence="2">
    <location>
        <begin position="495"/>
        <end position="522"/>
    </location>
</feature>
<evidence type="ECO:0000259" key="4">
    <source>
        <dbReference type="PROSITE" id="PS51781"/>
    </source>
</evidence>